<evidence type="ECO:0000313" key="3">
    <source>
        <dbReference type="Proteomes" id="UP000054549"/>
    </source>
</evidence>
<protein>
    <submittedName>
        <fullName evidence="2">Uncharacterized protein</fullName>
    </submittedName>
</protein>
<dbReference type="AlphaFoldDB" id="A0A0C2RYF3"/>
<proteinExistence type="predicted"/>
<name>A0A0C2RYF3_AMAMK</name>
<gene>
    <name evidence="2" type="ORF">M378DRAFT_17998</name>
</gene>
<dbReference type="EMBL" id="KN818524">
    <property type="protein sequence ID" value="KIL55375.1"/>
    <property type="molecule type" value="Genomic_DNA"/>
</dbReference>
<dbReference type="InParanoid" id="A0A0C2RYF3"/>
<organism evidence="2 3">
    <name type="scientific">Amanita muscaria (strain Koide BX008)</name>
    <dbReference type="NCBI Taxonomy" id="946122"/>
    <lineage>
        <taxon>Eukaryota</taxon>
        <taxon>Fungi</taxon>
        <taxon>Dikarya</taxon>
        <taxon>Basidiomycota</taxon>
        <taxon>Agaricomycotina</taxon>
        <taxon>Agaricomycetes</taxon>
        <taxon>Agaricomycetidae</taxon>
        <taxon>Agaricales</taxon>
        <taxon>Pluteineae</taxon>
        <taxon>Amanitaceae</taxon>
        <taxon>Amanita</taxon>
    </lineage>
</organism>
<feature type="region of interest" description="Disordered" evidence="1">
    <location>
        <begin position="26"/>
        <end position="48"/>
    </location>
</feature>
<dbReference type="OrthoDB" id="3101668at2759"/>
<reference evidence="2 3" key="1">
    <citation type="submission" date="2014-04" db="EMBL/GenBank/DDBJ databases">
        <title>Evolutionary Origins and Diversification of the Mycorrhizal Mutualists.</title>
        <authorList>
            <consortium name="DOE Joint Genome Institute"/>
            <consortium name="Mycorrhizal Genomics Consortium"/>
            <person name="Kohler A."/>
            <person name="Kuo A."/>
            <person name="Nagy L.G."/>
            <person name="Floudas D."/>
            <person name="Copeland A."/>
            <person name="Barry K.W."/>
            <person name="Cichocki N."/>
            <person name="Veneault-Fourrey C."/>
            <person name="LaButti K."/>
            <person name="Lindquist E.A."/>
            <person name="Lipzen A."/>
            <person name="Lundell T."/>
            <person name="Morin E."/>
            <person name="Murat C."/>
            <person name="Riley R."/>
            <person name="Ohm R."/>
            <person name="Sun H."/>
            <person name="Tunlid A."/>
            <person name="Henrissat B."/>
            <person name="Grigoriev I.V."/>
            <person name="Hibbett D.S."/>
            <person name="Martin F."/>
        </authorList>
    </citation>
    <scope>NUCLEOTIDE SEQUENCE [LARGE SCALE GENOMIC DNA]</scope>
    <source>
        <strain evidence="2 3">Koide BX008</strain>
    </source>
</reference>
<accession>A0A0C2RYF3</accession>
<evidence type="ECO:0000313" key="2">
    <source>
        <dbReference type="EMBL" id="KIL55375.1"/>
    </source>
</evidence>
<dbReference type="HOGENOM" id="CLU_760691_0_0_1"/>
<sequence length="364" mass="41808">MRAPPAPQTQFTRDVSEWQTTLSRRAALNRPCHPSQIPDEPQSDWIGPPSTFRLKDWKGARLNPNGHVSVRETNNWSQDPSKLWKSTVRFWDSGKPYQRAKEASCIPYDQQSLAQRWAIRMATKDRVLPEGRQTREPDIEDETVLARAPNNIRVDSQGRLNVQDITVWLFLLMTQPKAREGTVNWFWYLACMMFSRRGQYTQVLKDLQMDPQGNEGFSYSPKCFVHAGHWSTNDLACHFYRCGLRPKDPNTLFHDFGSSWIGKLDLPINEPDWSKVPTPREVEVRPNANQRKKWKVKKQRDRLAQGFVAGEWGVPNSTAIRYNEPPPLSEAPPAPTASPAPLVVATWYHMLWAVAHSLTDKLPS</sequence>
<keyword evidence="3" id="KW-1185">Reference proteome</keyword>
<dbReference type="Proteomes" id="UP000054549">
    <property type="component" value="Unassembled WGS sequence"/>
</dbReference>
<evidence type="ECO:0000256" key="1">
    <source>
        <dbReference type="SAM" id="MobiDB-lite"/>
    </source>
</evidence>